<dbReference type="EMBL" id="FORY01000019">
    <property type="protein sequence ID" value="SFK00468.1"/>
    <property type="molecule type" value="Genomic_DNA"/>
</dbReference>
<feature type="domain" description="SPOR" evidence="2">
    <location>
        <begin position="205"/>
        <end position="284"/>
    </location>
</feature>
<protein>
    <submittedName>
        <fullName evidence="3">Sporulation related domain-containing protein</fullName>
    </submittedName>
</protein>
<dbReference type="SUPFAM" id="SSF110997">
    <property type="entry name" value="Sporulation related repeat"/>
    <property type="match status" value="1"/>
</dbReference>
<dbReference type="Pfam" id="PF05036">
    <property type="entry name" value="SPOR"/>
    <property type="match status" value="1"/>
</dbReference>
<dbReference type="Proteomes" id="UP000183299">
    <property type="component" value="Unassembled WGS sequence"/>
</dbReference>
<dbReference type="PANTHER" id="PTHR38687:SF1">
    <property type="entry name" value="CELL DIVISION PROTEIN DEDD"/>
    <property type="match status" value="1"/>
</dbReference>
<feature type="signal peptide" evidence="1">
    <location>
        <begin position="1"/>
        <end position="22"/>
    </location>
</feature>
<dbReference type="PROSITE" id="PS51257">
    <property type="entry name" value="PROKAR_LIPOPROTEIN"/>
    <property type="match status" value="1"/>
</dbReference>
<reference evidence="3 4" key="1">
    <citation type="submission" date="2016-10" db="EMBL/GenBank/DDBJ databases">
        <authorList>
            <person name="de Groot N.N."/>
        </authorList>
    </citation>
    <scope>NUCLEOTIDE SEQUENCE [LARGE SCALE GENOMIC DNA]</scope>
    <source>
        <strain evidence="3 4">CGMCC 1.8891</strain>
    </source>
</reference>
<evidence type="ECO:0000256" key="1">
    <source>
        <dbReference type="SAM" id="SignalP"/>
    </source>
</evidence>
<dbReference type="InterPro" id="IPR036680">
    <property type="entry name" value="SPOR-like_sf"/>
</dbReference>
<dbReference type="InterPro" id="IPR007730">
    <property type="entry name" value="SPOR-like_dom"/>
</dbReference>
<evidence type="ECO:0000313" key="3">
    <source>
        <dbReference type="EMBL" id="SFK00468.1"/>
    </source>
</evidence>
<dbReference type="AlphaFoldDB" id="A0A1I3VYK4"/>
<feature type="chain" id="PRO_5010238746" evidence="1">
    <location>
        <begin position="23"/>
        <end position="284"/>
    </location>
</feature>
<dbReference type="GO" id="GO:0042834">
    <property type="term" value="F:peptidoglycan binding"/>
    <property type="evidence" value="ECO:0007669"/>
    <property type="project" value="InterPro"/>
</dbReference>
<accession>A0A1I3VYK4</accession>
<dbReference type="InterPro" id="IPR052521">
    <property type="entry name" value="Cell_div_SPOR-domain"/>
</dbReference>
<gene>
    <name evidence="3" type="ORF">SAMN04488138_1196</name>
</gene>
<dbReference type="GO" id="GO:0032153">
    <property type="term" value="C:cell division site"/>
    <property type="evidence" value="ECO:0007669"/>
    <property type="project" value="TreeGrafter"/>
</dbReference>
<sequence>MRQTGKGTRIALLLTATLTLSACEDGQSFFDSFKSTESGSGVTASTSTKLVERDVEAPDVFQVTDSGLWDGRPSLGGVWVAHSDVTDPERVIIRNTKNGKFVIGALFKREVTAPGPGIQVSSDAAEALGMLAGSPTELNITALRREEVPQEPETVETLAEADAIEATPLDDPIADAAATLDALDAPKAPAAAPTATAPKPAAKPASSLSKPFLQIGIFSVEANAKRTIDMLGSQGIVAMIKPGNSNSKAFWRVVVGPAASSAERSSLLEKVKKAGFTDAYAVTH</sequence>
<dbReference type="GO" id="GO:0030428">
    <property type="term" value="C:cell septum"/>
    <property type="evidence" value="ECO:0007669"/>
    <property type="project" value="TreeGrafter"/>
</dbReference>
<dbReference type="Gene3D" id="3.30.70.1070">
    <property type="entry name" value="Sporulation related repeat"/>
    <property type="match status" value="1"/>
</dbReference>
<dbReference type="GO" id="GO:0032506">
    <property type="term" value="P:cytokinetic process"/>
    <property type="evidence" value="ECO:0007669"/>
    <property type="project" value="TreeGrafter"/>
</dbReference>
<name>A0A1I3VYK4_9RHOB</name>
<organism evidence="3 4">
    <name type="scientific">Celeribacter halophilus</name>
    <dbReference type="NCBI Taxonomy" id="576117"/>
    <lineage>
        <taxon>Bacteria</taxon>
        <taxon>Pseudomonadati</taxon>
        <taxon>Pseudomonadota</taxon>
        <taxon>Alphaproteobacteria</taxon>
        <taxon>Rhodobacterales</taxon>
        <taxon>Roseobacteraceae</taxon>
        <taxon>Celeribacter</taxon>
    </lineage>
</organism>
<keyword evidence="1" id="KW-0732">Signal</keyword>
<proteinExistence type="predicted"/>
<dbReference type="PROSITE" id="PS51724">
    <property type="entry name" value="SPOR"/>
    <property type="match status" value="1"/>
</dbReference>
<dbReference type="OrthoDB" id="9766672at2"/>
<evidence type="ECO:0000259" key="2">
    <source>
        <dbReference type="PROSITE" id="PS51724"/>
    </source>
</evidence>
<evidence type="ECO:0000313" key="4">
    <source>
        <dbReference type="Proteomes" id="UP000183299"/>
    </source>
</evidence>
<dbReference type="STRING" id="576117.SAMN04488138_1196"/>
<dbReference type="PANTHER" id="PTHR38687">
    <property type="entry name" value="CELL DIVISION PROTEIN DEDD-RELATED"/>
    <property type="match status" value="1"/>
</dbReference>
<dbReference type="RefSeq" id="WP_074914435.1">
    <property type="nucleotide sequence ID" value="NZ_FORY01000019.1"/>
</dbReference>
<keyword evidence="4" id="KW-1185">Reference proteome</keyword>